<organism evidence="2 3">
    <name type="scientific">Modicella reniformis</name>
    <dbReference type="NCBI Taxonomy" id="1440133"/>
    <lineage>
        <taxon>Eukaryota</taxon>
        <taxon>Fungi</taxon>
        <taxon>Fungi incertae sedis</taxon>
        <taxon>Mucoromycota</taxon>
        <taxon>Mortierellomycotina</taxon>
        <taxon>Mortierellomycetes</taxon>
        <taxon>Mortierellales</taxon>
        <taxon>Mortierellaceae</taxon>
        <taxon>Modicella</taxon>
    </lineage>
</organism>
<protein>
    <recommendedName>
        <fullName evidence="4">Protein SCAI</fullName>
    </recommendedName>
</protein>
<accession>A0A9P6STB3</accession>
<dbReference type="Proteomes" id="UP000749646">
    <property type="component" value="Unassembled WGS sequence"/>
</dbReference>
<dbReference type="AlphaFoldDB" id="A0A9P6STB3"/>
<dbReference type="InterPro" id="IPR022709">
    <property type="entry name" value="SCAI"/>
</dbReference>
<dbReference type="GO" id="GO:0006351">
    <property type="term" value="P:DNA-templated transcription"/>
    <property type="evidence" value="ECO:0007669"/>
    <property type="project" value="InterPro"/>
</dbReference>
<evidence type="ECO:0008006" key="4">
    <source>
        <dbReference type="Google" id="ProtNLM"/>
    </source>
</evidence>
<dbReference type="Pfam" id="PF12070">
    <property type="entry name" value="SCAI"/>
    <property type="match status" value="1"/>
</dbReference>
<reference evidence="2" key="1">
    <citation type="journal article" date="2020" name="Fungal Divers.">
        <title>Resolving the Mortierellaceae phylogeny through synthesis of multi-gene phylogenetics and phylogenomics.</title>
        <authorList>
            <person name="Vandepol N."/>
            <person name="Liber J."/>
            <person name="Desiro A."/>
            <person name="Na H."/>
            <person name="Kennedy M."/>
            <person name="Barry K."/>
            <person name="Grigoriev I.V."/>
            <person name="Miller A.N."/>
            <person name="O'Donnell K."/>
            <person name="Stajich J.E."/>
            <person name="Bonito G."/>
        </authorList>
    </citation>
    <scope>NUCLEOTIDE SEQUENCE</scope>
    <source>
        <strain evidence="2">MES-2147</strain>
    </source>
</reference>
<evidence type="ECO:0000256" key="1">
    <source>
        <dbReference type="SAM" id="MobiDB-lite"/>
    </source>
</evidence>
<comment type="caution">
    <text evidence="2">The sequence shown here is derived from an EMBL/GenBank/DDBJ whole genome shotgun (WGS) entry which is preliminary data.</text>
</comment>
<dbReference type="EMBL" id="JAAAHW010000690">
    <property type="protein sequence ID" value="KAF9999873.1"/>
    <property type="molecule type" value="Genomic_DNA"/>
</dbReference>
<dbReference type="OrthoDB" id="525027at2759"/>
<dbReference type="GO" id="GO:0003714">
    <property type="term" value="F:transcription corepressor activity"/>
    <property type="evidence" value="ECO:0007669"/>
    <property type="project" value="InterPro"/>
</dbReference>
<sequence length="565" mass="63988">DLPPTGSKQWQPYFQKTFEIFAKLWRFQQQNRFVLENTYRLKRWEVGEIASKIGQLYYHYYLRTSETNYLQESYVFYDAIRERRYFNEVSEMKSAALMIKKLRYYARFTVVSLLLNNRDILSTLKEELKELVNEYITTYKPQDASEWKLVVQEISAFTDAEKKLHPVNPSGTVLPVARRLQTSKVISAALDKEGSSSSTKLRLQEAILVGSAHNQIKFSELTIDMYRMLQSLERETSQIRGTTDIKETVTSAVAAAVATGVTGEGSSSTNPPIKEEGVEEATISQRRAAEKAAKRSNPHKCLLYRPTLSQLMVYLATAFKELSNDSAMLLYISADGLKRPAPDHLGARGYHGGILTNARKVTDHSDPEQQSISHCLHPGDLLPFTRKPMFLIVDSNNSVTFADLPRVFNHPFMSLMSPTEYPPSIPDTSQVGELFTLFLHAPILAFSFICGIEQIAPDAWEHCSALIMQAEAKIAELMAAATLDKPVRRFLQDEFLRQFMIRFALCYTILKAHIAFTEPKYLPTSYPPLPASILESQEVLSKIQALAVLMNATCFEFEDPLEVSS</sequence>
<proteinExistence type="predicted"/>
<feature type="non-terminal residue" evidence="2">
    <location>
        <position position="565"/>
    </location>
</feature>
<feature type="region of interest" description="Disordered" evidence="1">
    <location>
        <begin position="260"/>
        <end position="279"/>
    </location>
</feature>
<name>A0A9P6STB3_9FUNG</name>
<evidence type="ECO:0000313" key="2">
    <source>
        <dbReference type="EMBL" id="KAF9999873.1"/>
    </source>
</evidence>
<keyword evidence="3" id="KW-1185">Reference proteome</keyword>
<dbReference type="PANTHER" id="PTHR21243">
    <property type="entry name" value="PROTEIN SCAI"/>
    <property type="match status" value="1"/>
</dbReference>
<gene>
    <name evidence="2" type="ORF">BGZ65_004832</name>
</gene>
<evidence type="ECO:0000313" key="3">
    <source>
        <dbReference type="Proteomes" id="UP000749646"/>
    </source>
</evidence>